<protein>
    <recommendedName>
        <fullName evidence="3">Lysozyme</fullName>
        <ecNumber evidence="3">3.2.1.17</ecNumber>
    </recommendedName>
</protein>
<dbReference type="InterPro" id="IPR036366">
    <property type="entry name" value="PGBDSf"/>
</dbReference>
<feature type="transmembrane region" description="Helical" evidence="4">
    <location>
        <begin position="274"/>
        <end position="297"/>
    </location>
</feature>
<keyword evidence="1 3" id="KW-0929">Antimicrobial</keyword>
<dbReference type="Gene3D" id="1.10.530.40">
    <property type="match status" value="1"/>
</dbReference>
<dbReference type="InterPro" id="IPR023347">
    <property type="entry name" value="Lysozyme_dom_sf"/>
</dbReference>
<evidence type="ECO:0000256" key="3">
    <source>
        <dbReference type="RuleBase" id="RU003788"/>
    </source>
</evidence>
<dbReference type="AlphaFoldDB" id="A0A285TXC7"/>
<dbReference type="SUPFAM" id="SSF53955">
    <property type="entry name" value="Lysozyme-like"/>
    <property type="match status" value="1"/>
</dbReference>
<dbReference type="PANTHER" id="PTHR38107:SF3">
    <property type="entry name" value="LYSOZYME RRRD-RELATED"/>
    <property type="match status" value="1"/>
</dbReference>
<keyword evidence="4" id="KW-0812">Transmembrane</keyword>
<dbReference type="EC" id="3.2.1.17" evidence="3"/>
<dbReference type="GO" id="GO:0042742">
    <property type="term" value="P:defense response to bacterium"/>
    <property type="evidence" value="ECO:0007669"/>
    <property type="project" value="UniProtKB-KW"/>
</dbReference>
<dbReference type="Gene3D" id="1.10.101.10">
    <property type="entry name" value="PGBD-like superfamily/PGBD"/>
    <property type="match status" value="1"/>
</dbReference>
<dbReference type="GO" id="GO:0009253">
    <property type="term" value="P:peptidoglycan catabolic process"/>
    <property type="evidence" value="ECO:0007669"/>
    <property type="project" value="InterPro"/>
</dbReference>
<dbReference type="Pfam" id="PF00959">
    <property type="entry name" value="Phage_lysozyme"/>
    <property type="match status" value="1"/>
</dbReference>
<dbReference type="InterPro" id="IPR002477">
    <property type="entry name" value="Peptidoglycan-bd-like"/>
</dbReference>
<comment type="similarity">
    <text evidence="3">Belongs to the glycosyl hydrolase 24 family.</text>
</comment>
<comment type="catalytic activity">
    <reaction evidence="3">
        <text>Hydrolysis of (1-&gt;4)-beta-linkages between N-acetylmuramic acid and N-acetyl-D-glucosamine residues in a peptidoglycan and between N-acetyl-D-glucosamine residues in chitodextrins.</text>
        <dbReference type="EC" id="3.2.1.17"/>
    </reaction>
</comment>
<dbReference type="OrthoDB" id="5327667at2"/>
<gene>
    <name evidence="6" type="ORF">SAMN05421512_11722</name>
</gene>
<dbReference type="Pfam" id="PF01471">
    <property type="entry name" value="PG_binding_1"/>
    <property type="match status" value="1"/>
</dbReference>
<dbReference type="GO" id="GO:0003796">
    <property type="term" value="F:lysozyme activity"/>
    <property type="evidence" value="ECO:0007669"/>
    <property type="project" value="UniProtKB-EC"/>
</dbReference>
<accession>A0A285TXC7</accession>
<keyword evidence="3" id="KW-0326">Glycosidase</keyword>
<reference evidence="6 7" key="1">
    <citation type="submission" date="2017-08" db="EMBL/GenBank/DDBJ databases">
        <authorList>
            <person name="de Groot N.N."/>
        </authorList>
    </citation>
    <scope>NUCLEOTIDE SEQUENCE [LARGE SCALE GENOMIC DNA]</scope>
    <source>
        <strain evidence="6 7">USBA 352</strain>
    </source>
</reference>
<evidence type="ECO:0000313" key="6">
    <source>
        <dbReference type="EMBL" id="SOC26919.1"/>
    </source>
</evidence>
<dbReference type="InterPro" id="IPR051018">
    <property type="entry name" value="Bacteriophage_GH24"/>
</dbReference>
<evidence type="ECO:0000313" key="7">
    <source>
        <dbReference type="Proteomes" id="UP000219331"/>
    </source>
</evidence>
<evidence type="ECO:0000259" key="5">
    <source>
        <dbReference type="Pfam" id="PF01471"/>
    </source>
</evidence>
<keyword evidence="2 3" id="KW-0081">Bacteriolytic enzyme</keyword>
<keyword evidence="4" id="KW-0472">Membrane</keyword>
<proteinExistence type="inferred from homology"/>
<dbReference type="SUPFAM" id="SSF47090">
    <property type="entry name" value="PGBD-like"/>
    <property type="match status" value="1"/>
</dbReference>
<dbReference type="RefSeq" id="WP_097176621.1">
    <property type="nucleotide sequence ID" value="NZ_OBML01000017.1"/>
</dbReference>
<evidence type="ECO:0000256" key="2">
    <source>
        <dbReference type="ARBA" id="ARBA00022638"/>
    </source>
</evidence>
<dbReference type="PANTHER" id="PTHR38107">
    <property type="match status" value="1"/>
</dbReference>
<sequence length="315" mass="33161">MQTITKLSPHGARDLSSHEGVVTRAYRDPVHVLTIGAGFTNRSKAFREYWIQTRGHPLQPGDTITREETLKILPKIVDEEYGAAVVRHIKPKHQHHYDGAASVCFNLGPGAAKWKWAKALAAGDPAKAAALLRKTGTTAAGRRLPGLVKRRQAEALLIQRGIYATSGAIRVEPRETVAKASTASDELRHYQGILAKLGHYDGALDGLAGPKTTKAVRAFQAGHPHLKTDGILGPATAAALERAAAAGDAGATTIVALLVSGAGAAAAQGGAPEWVLWLAGAGAGVAVVGGVVMAWVYRDEIRHRLSGLFSRRASA</sequence>
<keyword evidence="4" id="KW-1133">Transmembrane helix</keyword>
<dbReference type="InterPro" id="IPR023346">
    <property type="entry name" value="Lysozyme-like_dom_sf"/>
</dbReference>
<keyword evidence="3" id="KW-0378">Hydrolase</keyword>
<dbReference type="GO" id="GO:0016998">
    <property type="term" value="P:cell wall macromolecule catabolic process"/>
    <property type="evidence" value="ECO:0007669"/>
    <property type="project" value="InterPro"/>
</dbReference>
<evidence type="ECO:0000256" key="4">
    <source>
        <dbReference type="SAM" id="Phobius"/>
    </source>
</evidence>
<dbReference type="InterPro" id="IPR036365">
    <property type="entry name" value="PGBD-like_sf"/>
</dbReference>
<dbReference type="InterPro" id="IPR002196">
    <property type="entry name" value="Glyco_hydro_24"/>
</dbReference>
<organism evidence="6 7">
    <name type="scientific">Stappia indica</name>
    <dbReference type="NCBI Taxonomy" id="538381"/>
    <lineage>
        <taxon>Bacteria</taxon>
        <taxon>Pseudomonadati</taxon>
        <taxon>Pseudomonadota</taxon>
        <taxon>Alphaproteobacteria</taxon>
        <taxon>Hyphomicrobiales</taxon>
        <taxon>Stappiaceae</taxon>
        <taxon>Stappia</taxon>
    </lineage>
</organism>
<evidence type="ECO:0000256" key="1">
    <source>
        <dbReference type="ARBA" id="ARBA00022529"/>
    </source>
</evidence>
<dbReference type="EMBL" id="OBML01000017">
    <property type="protein sequence ID" value="SOC26919.1"/>
    <property type="molecule type" value="Genomic_DNA"/>
</dbReference>
<dbReference type="GO" id="GO:0031640">
    <property type="term" value="P:killing of cells of another organism"/>
    <property type="evidence" value="ECO:0007669"/>
    <property type="project" value="UniProtKB-KW"/>
</dbReference>
<dbReference type="Proteomes" id="UP000219331">
    <property type="component" value="Unassembled WGS sequence"/>
</dbReference>
<name>A0A285TXC7_9HYPH</name>
<feature type="domain" description="Peptidoglycan binding-like" evidence="5">
    <location>
        <begin position="185"/>
        <end position="240"/>
    </location>
</feature>
<keyword evidence="7" id="KW-1185">Reference proteome</keyword>